<dbReference type="SUPFAM" id="SSF88659">
    <property type="entry name" value="Sigma3 and sigma4 domains of RNA polymerase sigma factors"/>
    <property type="match status" value="1"/>
</dbReference>
<keyword evidence="5" id="KW-0804">Transcription</keyword>
<dbReference type="InterPro" id="IPR013249">
    <property type="entry name" value="RNA_pol_sigma70_r4_t2"/>
</dbReference>
<evidence type="ECO:0000256" key="4">
    <source>
        <dbReference type="ARBA" id="ARBA00023125"/>
    </source>
</evidence>
<evidence type="ECO:0000256" key="2">
    <source>
        <dbReference type="ARBA" id="ARBA00023015"/>
    </source>
</evidence>
<name>A0ABN3JDL6_9ACTN</name>
<dbReference type="InterPro" id="IPR000792">
    <property type="entry name" value="Tscrpt_reg_LuxR_C"/>
</dbReference>
<keyword evidence="3" id="KW-0731">Sigma factor</keyword>
<keyword evidence="2" id="KW-0805">Transcription regulation</keyword>
<keyword evidence="8" id="KW-1185">Reference proteome</keyword>
<dbReference type="InterPro" id="IPR014284">
    <property type="entry name" value="RNA_pol_sigma-70_dom"/>
</dbReference>
<dbReference type="NCBIfam" id="TIGR02937">
    <property type="entry name" value="sigma70-ECF"/>
    <property type="match status" value="1"/>
</dbReference>
<sequence length="218" mass="24132">MSNFPSYEDSDGASEAQFDLPSTVAGLDGLHGVHYVMPATLEAFVDLYAKPHLRYAHTMLGDKQAARAVVQRCYSHLALNWTVVLKAESPEAYAWRLLKQRVELHLRITGSTHGPSDAAPPDVRTAAMQRAARATLEALRKQLEAMESPLGLYTAIAALPERQYDVIVLHYVLGYSTQRVANIMGIKPDTVRGHRRSARERIASKLGLDIPVGDEEKE</sequence>
<evidence type="ECO:0000256" key="5">
    <source>
        <dbReference type="ARBA" id="ARBA00023163"/>
    </source>
</evidence>
<evidence type="ECO:0000313" key="8">
    <source>
        <dbReference type="Proteomes" id="UP001499986"/>
    </source>
</evidence>
<evidence type="ECO:0000313" key="7">
    <source>
        <dbReference type="EMBL" id="GAA2427663.1"/>
    </source>
</evidence>
<organism evidence="7 8">
    <name type="scientific">Streptomyces coeruleofuscus</name>
    <dbReference type="NCBI Taxonomy" id="66879"/>
    <lineage>
        <taxon>Bacteria</taxon>
        <taxon>Bacillati</taxon>
        <taxon>Actinomycetota</taxon>
        <taxon>Actinomycetes</taxon>
        <taxon>Kitasatosporales</taxon>
        <taxon>Streptomycetaceae</taxon>
        <taxon>Streptomyces</taxon>
    </lineage>
</organism>
<evidence type="ECO:0000259" key="6">
    <source>
        <dbReference type="PROSITE" id="PS00622"/>
    </source>
</evidence>
<dbReference type="InterPro" id="IPR039425">
    <property type="entry name" value="RNA_pol_sigma-70-like"/>
</dbReference>
<reference evidence="7 8" key="1">
    <citation type="journal article" date="2019" name="Int. J. Syst. Evol. Microbiol.">
        <title>The Global Catalogue of Microorganisms (GCM) 10K type strain sequencing project: providing services to taxonomists for standard genome sequencing and annotation.</title>
        <authorList>
            <consortium name="The Broad Institute Genomics Platform"/>
            <consortium name="The Broad Institute Genome Sequencing Center for Infectious Disease"/>
            <person name="Wu L."/>
            <person name="Ma J."/>
        </authorList>
    </citation>
    <scope>NUCLEOTIDE SEQUENCE [LARGE SCALE GENOMIC DNA]</scope>
    <source>
        <strain evidence="7 8">JCM 4358</strain>
    </source>
</reference>
<dbReference type="PANTHER" id="PTHR43133">
    <property type="entry name" value="RNA POLYMERASE ECF-TYPE SIGMA FACTO"/>
    <property type="match status" value="1"/>
</dbReference>
<dbReference type="Gene3D" id="1.10.10.10">
    <property type="entry name" value="Winged helix-like DNA-binding domain superfamily/Winged helix DNA-binding domain"/>
    <property type="match status" value="1"/>
</dbReference>
<dbReference type="InterPro" id="IPR013324">
    <property type="entry name" value="RNA_pol_sigma_r3/r4-like"/>
</dbReference>
<protein>
    <recommendedName>
        <fullName evidence="6">HTH luxR-type domain-containing protein</fullName>
    </recommendedName>
</protein>
<feature type="domain" description="HTH luxR-type" evidence="6">
    <location>
        <begin position="174"/>
        <end position="201"/>
    </location>
</feature>
<evidence type="ECO:0000256" key="1">
    <source>
        <dbReference type="ARBA" id="ARBA00010641"/>
    </source>
</evidence>
<comment type="caution">
    <text evidence="7">The sequence shown here is derived from an EMBL/GenBank/DDBJ whole genome shotgun (WGS) entry which is preliminary data.</text>
</comment>
<dbReference type="EMBL" id="BAAASE010000019">
    <property type="protein sequence ID" value="GAA2427663.1"/>
    <property type="molecule type" value="Genomic_DNA"/>
</dbReference>
<dbReference type="PANTHER" id="PTHR43133:SF8">
    <property type="entry name" value="RNA POLYMERASE SIGMA FACTOR HI_1459-RELATED"/>
    <property type="match status" value="1"/>
</dbReference>
<keyword evidence="4" id="KW-0238">DNA-binding</keyword>
<dbReference type="PROSITE" id="PS00622">
    <property type="entry name" value="HTH_LUXR_1"/>
    <property type="match status" value="1"/>
</dbReference>
<accession>A0ABN3JDL6</accession>
<dbReference type="RefSeq" id="WP_346139642.1">
    <property type="nucleotide sequence ID" value="NZ_BAAASE010000019.1"/>
</dbReference>
<dbReference type="Proteomes" id="UP001499986">
    <property type="component" value="Unassembled WGS sequence"/>
</dbReference>
<proteinExistence type="inferred from homology"/>
<comment type="similarity">
    <text evidence="1">Belongs to the sigma-70 factor family. ECF subfamily.</text>
</comment>
<dbReference type="InterPro" id="IPR036388">
    <property type="entry name" value="WH-like_DNA-bd_sf"/>
</dbReference>
<evidence type="ECO:0000256" key="3">
    <source>
        <dbReference type="ARBA" id="ARBA00023082"/>
    </source>
</evidence>
<dbReference type="Pfam" id="PF08281">
    <property type="entry name" value="Sigma70_r4_2"/>
    <property type="match status" value="1"/>
</dbReference>
<gene>
    <name evidence="7" type="ORF">GCM10010255_82820</name>
</gene>